<evidence type="ECO:0000256" key="1">
    <source>
        <dbReference type="SAM" id="MobiDB-lite"/>
    </source>
</evidence>
<dbReference type="Pfam" id="PF13919">
    <property type="entry name" value="ASXH"/>
    <property type="match status" value="1"/>
</dbReference>
<dbReference type="EMBL" id="PTQR01000114">
    <property type="protein sequence ID" value="TKX19430.1"/>
    <property type="molecule type" value="Genomic_DNA"/>
</dbReference>
<comment type="caution">
    <text evidence="3">The sequence shown here is derived from an EMBL/GenBank/DDBJ whole genome shotgun (WGS) entry which is preliminary data.</text>
</comment>
<evidence type="ECO:0000259" key="2">
    <source>
        <dbReference type="Pfam" id="PF13919"/>
    </source>
</evidence>
<evidence type="ECO:0000313" key="3">
    <source>
        <dbReference type="EMBL" id="TKX19430.1"/>
    </source>
</evidence>
<sequence length="220" mass="23365">MPTTMLNKPVGGRITDIDVTKVLERDEAWSSLSEEKRKKIYSMLPPADKGEDIDVSTHPLRHPVYGVAITNFVNYHKEMANKGFAKKAWLEEAKEATVARAKGHYDGAKEKDREDYWGQKATPAAAPAVAPAVGPVAAPVAAPAAALAAATPAAGTPAVAPTAAGLPPASSSNWTPCPRLPAGHNTNPVAFSMPTVQPTVQPTAHLTAISTRRLIRHPRF</sequence>
<feature type="region of interest" description="Disordered" evidence="1">
    <location>
        <begin position="157"/>
        <end position="181"/>
    </location>
</feature>
<gene>
    <name evidence="3" type="ORF">C1H76_8278</name>
</gene>
<accession>A0A4U7AS65</accession>
<feature type="domain" description="ASX DEUBAD" evidence="2">
    <location>
        <begin position="14"/>
        <end position="119"/>
    </location>
</feature>
<evidence type="ECO:0000313" key="4">
    <source>
        <dbReference type="Proteomes" id="UP000308133"/>
    </source>
</evidence>
<dbReference type="InterPro" id="IPR028020">
    <property type="entry name" value="ASX_DEUBAD_dom"/>
</dbReference>
<name>A0A4U7AS65_9PEZI</name>
<proteinExistence type="predicted"/>
<dbReference type="AlphaFoldDB" id="A0A4U7AS65"/>
<feature type="compositionally biased region" description="Low complexity" evidence="1">
    <location>
        <begin position="157"/>
        <end position="169"/>
    </location>
</feature>
<reference evidence="3 4" key="1">
    <citation type="submission" date="2018-02" db="EMBL/GenBank/DDBJ databases">
        <title>Draft genome sequences of Elsinoe sp., causing black scab on jojoba.</title>
        <authorList>
            <person name="Stodart B."/>
            <person name="Jeffress S."/>
            <person name="Ash G."/>
            <person name="Arun Chinnappa K."/>
        </authorList>
    </citation>
    <scope>NUCLEOTIDE SEQUENCE [LARGE SCALE GENOMIC DNA]</scope>
    <source>
        <strain evidence="3 4">Hillstone_2</strain>
    </source>
</reference>
<protein>
    <recommendedName>
        <fullName evidence="2">ASX DEUBAD domain-containing protein</fullName>
    </recommendedName>
</protein>
<organism evidence="3 4">
    <name type="scientific">Elsinoe australis</name>
    <dbReference type="NCBI Taxonomy" id="40998"/>
    <lineage>
        <taxon>Eukaryota</taxon>
        <taxon>Fungi</taxon>
        <taxon>Dikarya</taxon>
        <taxon>Ascomycota</taxon>
        <taxon>Pezizomycotina</taxon>
        <taxon>Dothideomycetes</taxon>
        <taxon>Dothideomycetidae</taxon>
        <taxon>Myriangiales</taxon>
        <taxon>Elsinoaceae</taxon>
        <taxon>Elsinoe</taxon>
    </lineage>
</organism>
<dbReference type="Proteomes" id="UP000308133">
    <property type="component" value="Unassembled WGS sequence"/>
</dbReference>